<feature type="chain" id="PRO_5046419204" evidence="1">
    <location>
        <begin position="19"/>
        <end position="464"/>
    </location>
</feature>
<dbReference type="Proteomes" id="UP001159405">
    <property type="component" value="Unassembled WGS sequence"/>
</dbReference>
<accession>A0ABN8N8H3</accession>
<keyword evidence="3" id="KW-1185">Reference proteome</keyword>
<gene>
    <name evidence="2" type="ORF">PLOB_00006375</name>
</gene>
<evidence type="ECO:0000313" key="2">
    <source>
        <dbReference type="EMBL" id="CAH3045371.1"/>
    </source>
</evidence>
<keyword evidence="1" id="KW-0732">Signal</keyword>
<evidence type="ECO:0000313" key="3">
    <source>
        <dbReference type="Proteomes" id="UP001159405"/>
    </source>
</evidence>
<comment type="caution">
    <text evidence="2">The sequence shown here is derived from an EMBL/GenBank/DDBJ whole genome shotgun (WGS) entry which is preliminary data.</text>
</comment>
<organism evidence="2 3">
    <name type="scientific">Porites lobata</name>
    <dbReference type="NCBI Taxonomy" id="104759"/>
    <lineage>
        <taxon>Eukaryota</taxon>
        <taxon>Metazoa</taxon>
        <taxon>Cnidaria</taxon>
        <taxon>Anthozoa</taxon>
        <taxon>Hexacorallia</taxon>
        <taxon>Scleractinia</taxon>
        <taxon>Fungiina</taxon>
        <taxon>Poritidae</taxon>
        <taxon>Porites</taxon>
    </lineage>
</organism>
<dbReference type="EMBL" id="CALNXK010000013">
    <property type="protein sequence ID" value="CAH3045371.1"/>
    <property type="molecule type" value="Genomic_DNA"/>
</dbReference>
<sequence length="464" mass="53622">MFTTPCWLFIVILPSVFGCWFSGRTRNSKEDCYGPSKPLPPGLARAAELPEHTIVCLRHLRMIESQDNRCSAPFQEKHSKKLTEIPATHYGIIDNYGRKNENFRPGSKWCHACKSKFYKITEGESGMARRKRSKKMDMMTSLTEKETEFYQLYQKEAEKCHTLTTQLEMLKQQLSGITGLTNLLCIAAIKFYIPQLFCISHKTHFVLGYSTTPRTIQQLKANLSVQHTSFICQQFHRVNELQCFIVLMLDDFHNIHSLHTPSQLIRTNVIHMASCLADVHPSVHAVPRPAFPLHRQVTINVNGEQRTCAGGIDINDVLQTITNSLRNMNKQFWDQLPSYMQSLDPGRLQTALHELRVYSDPTTQDIETLETCMLVDEFQQDLKSMEHYKMALERVLNKCPQLNMYSKKFVVPLPADWPGWYYPKKLIASGWNPNISIIPEQGPFHVCLNAYEDVLLNFKFFFFF</sequence>
<proteinExistence type="predicted"/>
<feature type="signal peptide" evidence="1">
    <location>
        <begin position="1"/>
        <end position="18"/>
    </location>
</feature>
<name>A0ABN8N8H3_9CNID</name>
<evidence type="ECO:0000256" key="1">
    <source>
        <dbReference type="SAM" id="SignalP"/>
    </source>
</evidence>
<protein>
    <submittedName>
        <fullName evidence="2">Uncharacterized protein</fullName>
    </submittedName>
</protein>
<reference evidence="2 3" key="1">
    <citation type="submission" date="2022-05" db="EMBL/GenBank/DDBJ databases">
        <authorList>
            <consortium name="Genoscope - CEA"/>
            <person name="William W."/>
        </authorList>
    </citation>
    <scope>NUCLEOTIDE SEQUENCE [LARGE SCALE GENOMIC DNA]</scope>
</reference>